<dbReference type="EMBL" id="LSRX01000194">
    <property type="protein sequence ID" value="OLQ05131.1"/>
    <property type="molecule type" value="Genomic_DNA"/>
</dbReference>
<feature type="transmembrane region" description="Helical" evidence="6">
    <location>
        <begin position="426"/>
        <end position="448"/>
    </location>
</feature>
<evidence type="ECO:0000256" key="4">
    <source>
        <dbReference type="ARBA" id="ARBA00022989"/>
    </source>
</evidence>
<evidence type="ECO:0000256" key="3">
    <source>
        <dbReference type="ARBA" id="ARBA00022692"/>
    </source>
</evidence>
<dbReference type="Pfam" id="PF01554">
    <property type="entry name" value="MatE"/>
    <property type="match status" value="1"/>
</dbReference>
<dbReference type="InterPro" id="IPR044644">
    <property type="entry name" value="DinF-like"/>
</dbReference>
<comment type="caution">
    <text evidence="7">The sequence shown here is derived from an EMBL/GenBank/DDBJ whole genome shotgun (WGS) entry which is preliminary data.</text>
</comment>
<dbReference type="PANTHER" id="PTHR42893">
    <property type="entry name" value="PROTEIN DETOXIFICATION 44, CHLOROPLASTIC-RELATED"/>
    <property type="match status" value="1"/>
</dbReference>
<gene>
    <name evidence="7" type="primary">DTX46</name>
    <name evidence="7" type="ORF">AK812_SmicGene11713</name>
</gene>
<name>A0A1Q9ECL9_SYMMI</name>
<evidence type="ECO:0000256" key="2">
    <source>
        <dbReference type="ARBA" id="ARBA00010199"/>
    </source>
</evidence>
<accession>A0A1Q9ECL9</accession>
<dbReference type="OrthoDB" id="423427at2759"/>
<reference evidence="7 8" key="1">
    <citation type="submission" date="2016-02" db="EMBL/GenBank/DDBJ databases">
        <title>Genome analysis of coral dinoflagellate symbionts highlights evolutionary adaptations to a symbiotic lifestyle.</title>
        <authorList>
            <person name="Aranda M."/>
            <person name="Li Y."/>
            <person name="Liew Y.J."/>
            <person name="Baumgarten S."/>
            <person name="Simakov O."/>
            <person name="Wilson M."/>
            <person name="Piel J."/>
            <person name="Ashoor H."/>
            <person name="Bougouffa S."/>
            <person name="Bajic V.B."/>
            <person name="Ryu T."/>
            <person name="Ravasi T."/>
            <person name="Bayer T."/>
            <person name="Micklem G."/>
            <person name="Kim H."/>
            <person name="Bhak J."/>
            <person name="Lajeunesse T.C."/>
            <person name="Voolstra C.R."/>
        </authorList>
    </citation>
    <scope>NUCLEOTIDE SEQUENCE [LARGE SCALE GENOMIC DNA]</scope>
    <source>
        <strain evidence="7 8">CCMP2467</strain>
    </source>
</reference>
<feature type="transmembrane region" description="Helical" evidence="6">
    <location>
        <begin position="359"/>
        <end position="382"/>
    </location>
</feature>
<proteinExistence type="inferred from homology"/>
<feature type="transmembrane region" description="Helical" evidence="6">
    <location>
        <begin position="139"/>
        <end position="161"/>
    </location>
</feature>
<dbReference type="AlphaFoldDB" id="A0A1Q9ECL9"/>
<organism evidence="7 8">
    <name type="scientific">Symbiodinium microadriaticum</name>
    <name type="common">Dinoflagellate</name>
    <name type="synonym">Zooxanthella microadriatica</name>
    <dbReference type="NCBI Taxonomy" id="2951"/>
    <lineage>
        <taxon>Eukaryota</taxon>
        <taxon>Sar</taxon>
        <taxon>Alveolata</taxon>
        <taxon>Dinophyceae</taxon>
        <taxon>Suessiales</taxon>
        <taxon>Symbiodiniaceae</taxon>
        <taxon>Symbiodinium</taxon>
    </lineage>
</organism>
<feature type="transmembrane region" description="Helical" evidence="6">
    <location>
        <begin position="82"/>
        <end position="100"/>
    </location>
</feature>
<dbReference type="OMA" id="YWIFLAV"/>
<keyword evidence="3 6" id="KW-0812">Transmembrane</keyword>
<evidence type="ECO:0000256" key="6">
    <source>
        <dbReference type="SAM" id="Phobius"/>
    </source>
</evidence>
<dbReference type="GO" id="GO:0016020">
    <property type="term" value="C:membrane"/>
    <property type="evidence" value="ECO:0007669"/>
    <property type="project" value="UniProtKB-SubCell"/>
</dbReference>
<comment type="similarity">
    <text evidence="2">Belongs to the multi antimicrobial extrusion (MATE) (TC 2.A.66.1) family.</text>
</comment>
<sequence>MALALTGEKHYEETVKDNDCDWAASRYGDSVHCKLVTSLQIVRPEISGDGRNFKGQALPESELGGKQVDKMEGVDQGKLKKWLKRMMMLVLVVMIVLMTVGGGRDDAAENDNNVGDAVHEVARALGKGRSYAAQELSRALSASAAIGVLLTGLYLVGTPVMLKGLGVAPELRPDATTYVRIRGLVAWAALCQSVALSGLLAAKDSLTPLKVVSLAALLNFLGDFLLCAWPFRLGLAGAAAATAASTLAGFLLMLRALKRSGMAPKLGIPKPDELTPLLEYARPLAVVISFRCMSLTVMAKTAGTMGTASIAGYQVLANVVVLFGLFGEPLSQTAQTMLPSLLDGGPDRQAQARTLLRNLAGLAIAVSAAVGGAAFLALQGAGGVFSRDPQVQEILRSTIMVPITISSLILSQACDGTMLAAKEFPLVIKTTLLTTSLQVLILCGVNFFHWGLEVVFLSLAVRYWIFLAVMLTKALSGSGPLGRALRGRGGRSADEKR</sequence>
<feature type="transmembrane region" description="Helical" evidence="6">
    <location>
        <begin position="237"/>
        <end position="257"/>
    </location>
</feature>
<dbReference type="Proteomes" id="UP000186817">
    <property type="component" value="Unassembled WGS sequence"/>
</dbReference>
<evidence type="ECO:0000256" key="1">
    <source>
        <dbReference type="ARBA" id="ARBA00004141"/>
    </source>
</evidence>
<feature type="transmembrane region" description="Helical" evidence="6">
    <location>
        <begin position="454"/>
        <end position="476"/>
    </location>
</feature>
<feature type="transmembrane region" description="Helical" evidence="6">
    <location>
        <begin position="209"/>
        <end position="231"/>
    </location>
</feature>
<keyword evidence="8" id="KW-1185">Reference proteome</keyword>
<feature type="transmembrane region" description="Helical" evidence="6">
    <location>
        <begin position="181"/>
        <end position="202"/>
    </location>
</feature>
<evidence type="ECO:0000313" key="7">
    <source>
        <dbReference type="EMBL" id="OLQ05131.1"/>
    </source>
</evidence>
<protein>
    <submittedName>
        <fullName evidence="7">MATE efflux family protein 4, chloroplastic</fullName>
    </submittedName>
</protein>
<dbReference type="GO" id="GO:0042910">
    <property type="term" value="F:xenobiotic transmembrane transporter activity"/>
    <property type="evidence" value="ECO:0007669"/>
    <property type="project" value="InterPro"/>
</dbReference>
<dbReference type="GO" id="GO:0015297">
    <property type="term" value="F:antiporter activity"/>
    <property type="evidence" value="ECO:0007669"/>
    <property type="project" value="InterPro"/>
</dbReference>
<feature type="transmembrane region" description="Helical" evidence="6">
    <location>
        <begin position="394"/>
        <end position="414"/>
    </location>
</feature>
<dbReference type="InterPro" id="IPR002528">
    <property type="entry name" value="MATE_fam"/>
</dbReference>
<keyword evidence="5 6" id="KW-0472">Membrane</keyword>
<evidence type="ECO:0000313" key="8">
    <source>
        <dbReference type="Proteomes" id="UP000186817"/>
    </source>
</evidence>
<comment type="subcellular location">
    <subcellularLocation>
        <location evidence="1">Membrane</location>
        <topology evidence="1">Multi-pass membrane protein</topology>
    </subcellularLocation>
</comment>
<keyword evidence="4 6" id="KW-1133">Transmembrane helix</keyword>
<dbReference type="PANTHER" id="PTHR42893:SF9">
    <property type="entry name" value="PROTEIN DETOXIFICATION 46, CHLOROPLASTIC"/>
    <property type="match status" value="1"/>
</dbReference>
<evidence type="ECO:0000256" key="5">
    <source>
        <dbReference type="ARBA" id="ARBA00023136"/>
    </source>
</evidence>